<gene>
    <name evidence="7" type="primary">POLX</name>
</gene>
<dbReference type="Gene3D" id="3.30.420.10">
    <property type="entry name" value="Ribonuclease H-like superfamily/Ribonuclease H"/>
    <property type="match status" value="1"/>
</dbReference>
<dbReference type="Pfam" id="PF25597">
    <property type="entry name" value="SH3_retrovirus"/>
    <property type="match status" value="1"/>
</dbReference>
<dbReference type="InterPro" id="IPR012337">
    <property type="entry name" value="RNaseH-like_sf"/>
</dbReference>
<reference evidence="7" key="2">
    <citation type="journal article" date="2014" name="BMC Genomics">
        <title>A genomic perspective to assessing quality of mass-reared SIT flies used in Mediterranean fruit fly (Ceratitis capitata) eradication in California.</title>
        <authorList>
            <person name="Calla B."/>
            <person name="Hall B."/>
            <person name="Hou S."/>
            <person name="Geib S.M."/>
        </authorList>
    </citation>
    <scope>NUCLEOTIDE SEQUENCE</scope>
</reference>
<dbReference type="InterPro" id="IPR013103">
    <property type="entry name" value="RVT_2"/>
</dbReference>
<dbReference type="GO" id="GO:0004190">
    <property type="term" value="F:aspartic-type endopeptidase activity"/>
    <property type="evidence" value="ECO:0007669"/>
    <property type="project" value="UniProtKB-KW"/>
</dbReference>
<feature type="domain" description="Integrase catalytic" evidence="6">
    <location>
        <begin position="141"/>
        <end position="316"/>
    </location>
</feature>
<dbReference type="SUPFAM" id="SSF53098">
    <property type="entry name" value="Ribonuclease H-like"/>
    <property type="match status" value="1"/>
</dbReference>
<keyword evidence="3" id="KW-0064">Aspartyl protease</keyword>
<feature type="non-terminal residue" evidence="7">
    <location>
        <position position="1"/>
    </location>
</feature>
<dbReference type="EMBL" id="GAMC01002869">
    <property type="protein sequence ID" value="JAC03687.1"/>
    <property type="molecule type" value="mRNA"/>
</dbReference>
<name>W8C8N7_CERCA</name>
<dbReference type="GO" id="GO:0015074">
    <property type="term" value="P:DNA integration"/>
    <property type="evidence" value="ECO:0007669"/>
    <property type="project" value="InterPro"/>
</dbReference>
<dbReference type="InterPro" id="IPR057670">
    <property type="entry name" value="SH3_retrovirus"/>
</dbReference>
<dbReference type="Pfam" id="PF07727">
    <property type="entry name" value="RVT_2"/>
    <property type="match status" value="2"/>
</dbReference>
<accession>W8C8N7</accession>
<dbReference type="Pfam" id="PF22936">
    <property type="entry name" value="Pol_BBD"/>
    <property type="match status" value="1"/>
</dbReference>
<dbReference type="InterPro" id="IPR039537">
    <property type="entry name" value="Retrotran_Ty1/copia-like"/>
</dbReference>
<dbReference type="PANTHER" id="PTHR42648">
    <property type="entry name" value="TRANSPOSASE, PUTATIVE-RELATED"/>
    <property type="match status" value="1"/>
</dbReference>
<organism evidence="7">
    <name type="scientific">Ceratitis capitata</name>
    <name type="common">Mediterranean fruit fly</name>
    <name type="synonym">Tephritis capitata</name>
    <dbReference type="NCBI Taxonomy" id="7213"/>
    <lineage>
        <taxon>Eukaryota</taxon>
        <taxon>Metazoa</taxon>
        <taxon>Ecdysozoa</taxon>
        <taxon>Arthropoda</taxon>
        <taxon>Hexapoda</taxon>
        <taxon>Insecta</taxon>
        <taxon>Pterygota</taxon>
        <taxon>Neoptera</taxon>
        <taxon>Endopterygota</taxon>
        <taxon>Diptera</taxon>
        <taxon>Brachycera</taxon>
        <taxon>Muscomorpha</taxon>
        <taxon>Tephritoidea</taxon>
        <taxon>Tephritidae</taxon>
        <taxon>Ceratitis</taxon>
        <taxon>Ceratitis</taxon>
    </lineage>
</organism>
<dbReference type="PANTHER" id="PTHR42648:SF28">
    <property type="entry name" value="TRANSPOSON-ENCODED PROTEIN WITH RIBONUCLEASE H-LIKE AND RETROVIRUS ZINC FINGER-LIKE DOMAINS"/>
    <property type="match status" value="1"/>
</dbReference>
<feature type="compositionally biased region" description="Acidic residues" evidence="5">
    <location>
        <begin position="465"/>
        <end position="476"/>
    </location>
</feature>
<evidence type="ECO:0000256" key="5">
    <source>
        <dbReference type="SAM" id="MobiDB-lite"/>
    </source>
</evidence>
<keyword evidence="1" id="KW-0645">Protease</keyword>
<evidence type="ECO:0000259" key="6">
    <source>
        <dbReference type="PROSITE" id="PS50994"/>
    </source>
</evidence>
<feature type="region of interest" description="Disordered" evidence="5">
    <location>
        <begin position="412"/>
        <end position="480"/>
    </location>
</feature>
<dbReference type="SUPFAM" id="SSF56672">
    <property type="entry name" value="DNA/RNA polymerases"/>
    <property type="match status" value="1"/>
</dbReference>
<evidence type="ECO:0000313" key="7">
    <source>
        <dbReference type="EMBL" id="JAC03687.1"/>
    </source>
</evidence>
<dbReference type="InterPro" id="IPR001584">
    <property type="entry name" value="Integrase_cat-core"/>
</dbReference>
<dbReference type="InterPro" id="IPR043502">
    <property type="entry name" value="DNA/RNA_pol_sf"/>
</dbReference>
<dbReference type="OrthoDB" id="8058138at2759"/>
<keyword evidence="4" id="KW-0378">Hydrolase</keyword>
<evidence type="ECO:0000256" key="2">
    <source>
        <dbReference type="ARBA" id="ARBA00022723"/>
    </source>
</evidence>
<evidence type="ECO:0000256" key="3">
    <source>
        <dbReference type="ARBA" id="ARBA00022750"/>
    </source>
</evidence>
<protein>
    <submittedName>
        <fullName evidence="7">Retrovirus-related Pol polyprotein from transposon TNT 1-94</fullName>
    </submittedName>
</protein>
<dbReference type="GO" id="GO:0006508">
    <property type="term" value="P:proteolysis"/>
    <property type="evidence" value="ECO:0007669"/>
    <property type="project" value="UniProtKB-KW"/>
</dbReference>
<dbReference type="GO" id="GO:0046872">
    <property type="term" value="F:metal ion binding"/>
    <property type="evidence" value="ECO:0007669"/>
    <property type="project" value="UniProtKB-KW"/>
</dbReference>
<dbReference type="GO" id="GO:0042575">
    <property type="term" value="C:DNA polymerase complex"/>
    <property type="evidence" value="ECO:0007669"/>
    <property type="project" value="UniProtKB-ARBA"/>
</dbReference>
<dbReference type="PROSITE" id="PS50994">
    <property type="entry name" value="INTEGRASE"/>
    <property type="match status" value="1"/>
</dbReference>
<dbReference type="CDD" id="cd09272">
    <property type="entry name" value="RNase_HI_RT_Ty1"/>
    <property type="match status" value="1"/>
</dbReference>
<dbReference type="AlphaFoldDB" id="W8C8N7"/>
<sequence>KISGIGKVCTKVDVRGKQIDLDLENVLHVADLRTNLMSVAKITDKGYIVKFKKDEAIVMNRDNEVVLEAERIGNLYYLKTSRNFANLANTKTGIDLWHYRMGHVNERDLKSMANGSVHGLKFNNNEKLSDCEICASEKQVRAAFPKTDEVRVSNLLEIVHSDVCGPMRHASNGGAKYFVTFIDEKSRWCEIFFIKTKSEVLNVFKEYKAKVETFTGEKIRALQTDNGREYCNEQFDKFLSEFGIKRRLTAPYTPQQNGMAERKNRTLVEMARCMMKYADAPPSFWAEAVNTACYIRNRCVTRTTGEVPYRAWTKRNPTVAYMKIFGSKAYVLNKNPSKGKFESRAEPCIFVGYSDESKAYRLYSNNKKRVIISRDVKFIDKSGFEGIFEDFANVNDKYRENEIDVVFENRKTSRTVSSSNEESLDVPAVEAGAGNSRRGRGRPSYARTGQRGRPRKVYQQRVEAADSEEDADESDDFHECSEDMSANLVTEDPQTLAEALKSEDSSMWLKALEDEFLAHVRNKTWQIVEKPSNRKSIGNKFVFRTKDANLKKVRLVAKGYAQRPGEDFHEVSSPVVRSTSVRLFTALAAEMNLLIHQMDVVTAYLNGDLDENVYMDIPDLLVSVLKKIQRGQPVGLRGATKHTDEIQRTAEEWLSSLQKSNPVCLVKKALYGLRQSGLMWYHKLSLTLNKIGLMATKFDPCFYVRREGENIMLVIIYVDDLLLASNNDNWLKTTKKMLSQNFDMKDIGKVKRCLGIDFYQNLDKNEIFLSQRSYAESILERFHMTDCNPSKTPIEANCKLTKPETKNETVMAKFPYQSLIGALMYLAVSTRPDIAYAVNFMSQFNTNYTEEHWKTAKRILRYIKGTLQHGLLYKKTSRSLYGVVDADWGANSADRRSYTGFAFMYAGSSISWEARKQRTVSLSSTEAEYIAITEAAKEALYLKAALNEVGVDCANVKLFNDNQSAQKLAVSLNFHPRTKHIDIRYHFIRDCVQNKAITLEYMSTQQMPADVLTKGLSQIKHENCSTHLGLMQRTFDE</sequence>
<reference evidence="7" key="1">
    <citation type="submission" date="2013-07" db="EMBL/GenBank/DDBJ databases">
        <authorList>
            <person name="Geib S."/>
        </authorList>
    </citation>
    <scope>NUCLEOTIDE SEQUENCE</scope>
</reference>
<proteinExistence type="evidence at transcript level"/>
<dbReference type="Pfam" id="PF13976">
    <property type="entry name" value="gag_pre-integrs"/>
    <property type="match status" value="1"/>
</dbReference>
<dbReference type="Pfam" id="PF00665">
    <property type="entry name" value="rve"/>
    <property type="match status" value="1"/>
</dbReference>
<evidence type="ECO:0000256" key="4">
    <source>
        <dbReference type="ARBA" id="ARBA00022801"/>
    </source>
</evidence>
<dbReference type="GO" id="GO:0071897">
    <property type="term" value="P:DNA biosynthetic process"/>
    <property type="evidence" value="ECO:0007669"/>
    <property type="project" value="UniProtKB-ARBA"/>
</dbReference>
<keyword evidence="2" id="KW-0479">Metal-binding</keyword>
<dbReference type="InterPro" id="IPR036397">
    <property type="entry name" value="RNaseH_sf"/>
</dbReference>
<dbReference type="InterPro" id="IPR025724">
    <property type="entry name" value="GAG-pre-integrase_dom"/>
</dbReference>
<dbReference type="GO" id="GO:0003676">
    <property type="term" value="F:nucleic acid binding"/>
    <property type="evidence" value="ECO:0007669"/>
    <property type="project" value="InterPro"/>
</dbReference>
<dbReference type="InterPro" id="IPR054722">
    <property type="entry name" value="PolX-like_BBD"/>
</dbReference>
<evidence type="ECO:0000256" key="1">
    <source>
        <dbReference type="ARBA" id="ARBA00022670"/>
    </source>
</evidence>